<evidence type="ECO:0000313" key="2">
    <source>
        <dbReference type="Proteomes" id="UP000001235"/>
    </source>
</evidence>
<gene>
    <name evidence="1" type="ordered locus">Galf_1211</name>
</gene>
<dbReference type="OrthoDB" id="8753933at2"/>
<accession>D9SFE2</accession>
<dbReference type="HOGENOM" id="CLU_2000595_0_0_4"/>
<evidence type="ECO:0000313" key="1">
    <source>
        <dbReference type="EMBL" id="ADL55239.1"/>
    </source>
</evidence>
<dbReference type="EMBL" id="CP002159">
    <property type="protein sequence ID" value="ADL55239.1"/>
    <property type="molecule type" value="Genomic_DNA"/>
</dbReference>
<organism evidence="1 2">
    <name type="scientific">Gallionella capsiferriformans (strain ES-2)</name>
    <name type="common">Gallionella ferruginea capsiferriformans (strain ES-2)</name>
    <dbReference type="NCBI Taxonomy" id="395494"/>
    <lineage>
        <taxon>Bacteria</taxon>
        <taxon>Pseudomonadati</taxon>
        <taxon>Pseudomonadota</taxon>
        <taxon>Betaproteobacteria</taxon>
        <taxon>Nitrosomonadales</taxon>
        <taxon>Gallionellaceae</taxon>
        <taxon>Gallionella</taxon>
    </lineage>
</organism>
<name>D9SFE2_GALCS</name>
<dbReference type="Proteomes" id="UP000001235">
    <property type="component" value="Chromosome"/>
</dbReference>
<reference evidence="1 2" key="1">
    <citation type="submission" date="2010-08" db="EMBL/GenBank/DDBJ databases">
        <title>Complete sequence of Gallionella capsiferriformans ES-2.</title>
        <authorList>
            <consortium name="US DOE Joint Genome Institute"/>
            <person name="Lucas S."/>
            <person name="Copeland A."/>
            <person name="Lapidus A."/>
            <person name="Cheng J.-F."/>
            <person name="Bruce D."/>
            <person name="Goodwin L."/>
            <person name="Pitluck S."/>
            <person name="Chertkov O."/>
            <person name="Davenport K.W."/>
            <person name="Detter J.C."/>
            <person name="Han C."/>
            <person name="Tapia R."/>
            <person name="Land M."/>
            <person name="Hauser L."/>
            <person name="Chang Y.-J."/>
            <person name="Jeffries C."/>
            <person name="Kyrpides N."/>
            <person name="Ivanova N."/>
            <person name="Mikhailova N."/>
            <person name="Shelobolina E.S."/>
            <person name="Picardal F."/>
            <person name="Roden E."/>
            <person name="Emerson D."/>
            <person name="Woyke T."/>
        </authorList>
    </citation>
    <scope>NUCLEOTIDE SEQUENCE [LARGE SCALE GENOMIC DNA]</scope>
    <source>
        <strain evidence="1 2">ES-2</strain>
    </source>
</reference>
<proteinExistence type="predicted"/>
<protein>
    <submittedName>
        <fullName evidence="1">Uncharacterized protein</fullName>
    </submittedName>
</protein>
<dbReference type="STRING" id="395494.Galf_1211"/>
<sequence>MELDNNALIAACYEVARSIRWKDNQVDEVIAKAYVELYFKVAIQHVEFLTGQGQDPNIIVRAVHYIAHTHSIPPMEGDIKGFSTMLEVLIELACPNSVFYQDYENFFKDIEEGIRIARRDYANE</sequence>
<dbReference type="AlphaFoldDB" id="D9SFE2"/>
<keyword evidence="2" id="KW-1185">Reference proteome</keyword>
<dbReference type="RefSeq" id="WP_013293178.1">
    <property type="nucleotide sequence ID" value="NC_014394.1"/>
</dbReference>
<dbReference type="KEGG" id="gca:Galf_1211"/>